<dbReference type="InterPro" id="IPR019184">
    <property type="entry name" value="Uncharacterised_TM-17"/>
</dbReference>
<evidence type="ECO:0000256" key="2">
    <source>
        <dbReference type="ARBA" id="ARBA00022692"/>
    </source>
</evidence>
<dbReference type="Pfam" id="PF09799">
    <property type="entry name" value="Transmemb_17"/>
    <property type="match status" value="1"/>
</dbReference>
<proteinExistence type="predicted"/>
<name>A0A3P3Y2S7_PLABS</name>
<evidence type="ECO:0008006" key="8">
    <source>
        <dbReference type="Google" id="ProtNLM"/>
    </source>
</evidence>
<gene>
    <name evidence="6" type="ORF">PLBR_LOCUS1700</name>
</gene>
<feature type="transmembrane region" description="Helical" evidence="5">
    <location>
        <begin position="122"/>
        <end position="144"/>
    </location>
</feature>
<dbReference type="AlphaFoldDB" id="A0A3P3Y2S7"/>
<dbReference type="PANTHER" id="PTHR13531:SF6">
    <property type="entry name" value="TMEM (HUMAN TRANSMEMBRANE PROTEIN) HOMOLOG"/>
    <property type="match status" value="1"/>
</dbReference>
<comment type="subcellular location">
    <subcellularLocation>
        <location evidence="1">Membrane</location>
        <topology evidence="1">Multi-pass membrane protein</topology>
    </subcellularLocation>
</comment>
<geneLocation type="mitochondrion" evidence="6"/>
<keyword evidence="6" id="KW-0496">Mitochondrion</keyword>
<dbReference type="Proteomes" id="UP000290189">
    <property type="component" value="Unassembled WGS sequence"/>
</dbReference>
<keyword evidence="4 5" id="KW-0472">Membrane</keyword>
<evidence type="ECO:0000256" key="1">
    <source>
        <dbReference type="ARBA" id="ARBA00004141"/>
    </source>
</evidence>
<organism evidence="6 7">
    <name type="scientific">Plasmodiophora brassicae</name>
    <name type="common">Clubroot disease agent</name>
    <dbReference type="NCBI Taxonomy" id="37360"/>
    <lineage>
        <taxon>Eukaryota</taxon>
        <taxon>Sar</taxon>
        <taxon>Rhizaria</taxon>
        <taxon>Endomyxa</taxon>
        <taxon>Phytomyxea</taxon>
        <taxon>Plasmodiophorida</taxon>
        <taxon>Plasmodiophoridae</taxon>
        <taxon>Plasmodiophora</taxon>
    </lineage>
</organism>
<dbReference type="PANTHER" id="PTHR13531">
    <property type="entry name" value="GEO07735P1-RELATED-RELATED"/>
    <property type="match status" value="1"/>
</dbReference>
<evidence type="ECO:0000256" key="4">
    <source>
        <dbReference type="ARBA" id="ARBA00023136"/>
    </source>
</evidence>
<sequence>MIFARSALEIDGGTESSTWATKYSRPTVVLTTLSEAIGTPCQYVLEMAITRPEELVSPGGAFPGYAVPSRHVPKQLVRERQVASSLALQMALYYNAFYSALHAFIAILGIRYKMMAIGPGALGYYLMPLLFSVWAVVEIGRLLLGYAGNLRERVQHLAAFFFLTIFPQLFLVAASCVLQTPRWPLDSIAGGIQLAFLLFELVVGYFTVRRVIGIQTTRFRLDYQPAIPIVRPRRSTLHL</sequence>
<accession>A0A3P3Y2S7</accession>
<dbReference type="EMBL" id="OVEO01000002">
    <property type="protein sequence ID" value="SPQ94485.1"/>
    <property type="molecule type" value="Genomic_DNA"/>
</dbReference>
<feature type="transmembrane region" description="Helical" evidence="5">
    <location>
        <begin position="187"/>
        <end position="208"/>
    </location>
</feature>
<evidence type="ECO:0000313" key="6">
    <source>
        <dbReference type="EMBL" id="SPQ94485.1"/>
    </source>
</evidence>
<keyword evidence="2 5" id="KW-0812">Transmembrane</keyword>
<dbReference type="GO" id="GO:0016020">
    <property type="term" value="C:membrane"/>
    <property type="evidence" value="ECO:0007669"/>
    <property type="project" value="UniProtKB-SubCell"/>
</dbReference>
<reference evidence="6 7" key="1">
    <citation type="submission" date="2018-03" db="EMBL/GenBank/DDBJ databases">
        <authorList>
            <person name="Fogelqvist J."/>
        </authorList>
    </citation>
    <scope>NUCLEOTIDE SEQUENCE [LARGE SCALE GENOMIC DNA]</scope>
</reference>
<dbReference type="GO" id="GO:0035869">
    <property type="term" value="C:ciliary transition zone"/>
    <property type="evidence" value="ECO:0007669"/>
    <property type="project" value="TreeGrafter"/>
</dbReference>
<feature type="transmembrane region" description="Helical" evidence="5">
    <location>
        <begin position="91"/>
        <end position="110"/>
    </location>
</feature>
<evidence type="ECO:0000256" key="3">
    <source>
        <dbReference type="ARBA" id="ARBA00022989"/>
    </source>
</evidence>
<feature type="transmembrane region" description="Helical" evidence="5">
    <location>
        <begin position="156"/>
        <end position="181"/>
    </location>
</feature>
<dbReference type="GO" id="GO:1905515">
    <property type="term" value="P:non-motile cilium assembly"/>
    <property type="evidence" value="ECO:0007669"/>
    <property type="project" value="TreeGrafter"/>
</dbReference>
<evidence type="ECO:0000313" key="7">
    <source>
        <dbReference type="Proteomes" id="UP000290189"/>
    </source>
</evidence>
<protein>
    <recommendedName>
        <fullName evidence="8">Transmembrane protein 17</fullName>
    </recommendedName>
</protein>
<evidence type="ECO:0000256" key="5">
    <source>
        <dbReference type="SAM" id="Phobius"/>
    </source>
</evidence>
<keyword evidence="3 5" id="KW-1133">Transmembrane helix</keyword>